<feature type="compositionally biased region" description="Polar residues" evidence="1">
    <location>
        <begin position="388"/>
        <end position="407"/>
    </location>
</feature>
<comment type="caution">
    <text evidence="2">The sequence shown here is derived from an EMBL/GenBank/DDBJ whole genome shotgun (WGS) entry which is preliminary data.</text>
</comment>
<feature type="region of interest" description="Disordered" evidence="1">
    <location>
        <begin position="1"/>
        <end position="238"/>
    </location>
</feature>
<feature type="compositionally biased region" description="Basic residues" evidence="1">
    <location>
        <begin position="1042"/>
        <end position="1057"/>
    </location>
</feature>
<evidence type="ECO:0000256" key="1">
    <source>
        <dbReference type="SAM" id="MobiDB-lite"/>
    </source>
</evidence>
<feature type="region of interest" description="Disordered" evidence="1">
    <location>
        <begin position="1212"/>
        <end position="1389"/>
    </location>
</feature>
<accession>A0AAD5YFL9</accession>
<feature type="compositionally biased region" description="Basic residues" evidence="1">
    <location>
        <begin position="276"/>
        <end position="287"/>
    </location>
</feature>
<feature type="compositionally biased region" description="Basic and acidic residues" evidence="1">
    <location>
        <begin position="593"/>
        <end position="613"/>
    </location>
</feature>
<proteinExistence type="predicted"/>
<feature type="compositionally biased region" description="Basic and acidic residues" evidence="1">
    <location>
        <begin position="1234"/>
        <end position="1246"/>
    </location>
</feature>
<feature type="compositionally biased region" description="Pro residues" evidence="1">
    <location>
        <begin position="1264"/>
        <end position="1278"/>
    </location>
</feature>
<sequence length="1426" mass="155123">MSVLSPGEIPDTTENWDDDFEFQPHNNNESHDKTHLPSRRATTSPFNEDWDDEHATATSPSPPPLTRDKKNLIAKHPSLQHWAEPGPSTPTRKSTSHTENWDDDFQEKSDSPLRPHDSSPRSRRARTRPALIPEHENWDEEFESSPHVASPSGKSARWESSSSDDDDFALGEKEEDRTVTSRSRRSPISPHDPLNVSPRLPPPLPPVPSPLHLGPPQDTAPFPRSPTASVFSVPLSSAGGRESVAYSYTSTAPLALRPTVSGSSFGALPPSPPIHRERRRLRKKSRPPRVDDNIYELEDRIPDPPAPLNPRPCTPDRSISPPPAASDTSLPRDPVPPPSVGRNSLVSRIGSVGKKWGAVRKKRASTGPADVVLHENQQAIHNTPRPPSSSGKSAAAISPQSTPSHSRTGWFFRHGGGAGSGSSSPPSHTLTLKHEASVDKLLVMGGVDPDSPSRKKQKRHDNRGDLPTSRTLGDGLDGKNEGPPAVSRGLLFGAPRRPTSMAISSSSSSKLRARTPRHASYGQQRSHTPSSRSSSKARSVSASAEDTDSHDGHTRRGRSRRDESKERPDLPTDHHGYRGFMGGVRRISLGNKNKRDVSNTRVSSEHDHHHERQSTSTSHTAVPPRLIPDRSDDATPRPHSRITRPSIDVGAHEDDDSLLPPIELQPPSPPRQRAPAALAASFSAPTPIDSLLSPRSSADVLLSSSSSSPVVSHRPKPPLSISPQHSASLGRSTLPPKKDDIVSSGIVPRRNSLGDLKIPARISQAQVGLKRDLTMVRDFATSVEQLKELQATYNSLINDVHAILLTTAPSESTRATSPTLFNIPRPSSRSRSHTNPRAGSSMYAMNDATNHRQLTAAFHAIESKYRISWECAELLIELGGGPPATQNPTSPPPSAASTLVSGKHLCDVLPRWLAHPLHNGVLLQEEDTDLSSRQLLLLREILNNPHDVSLPHYGHGSSGFEYSIPEEEVNRGWRWGDAMTSTITLYSEESSQRESANGSAGGLSQPGRSSPIKKRRSMRLGMRGLRDMLKSLKKSVTEHSPHHNSHGHSPHHDHYHNHPNFELPPIARTPEPGGTIGQSAVSMATSTDSSINLPRSTITQTRQRKTSTGPESSKSFRDRHPNSPYGTVPALTHKSPRRPSLASIFRLGHKTKSSSITNSSPRGSGRDLDMSQEHVPLPNTGSANTMEEDDWHQISSASELELASKACGLHLPEGSSSTVRGKKNRSPYSLHQLQGERIRGIPETPRRTPNASQSSISGSGDSPHIPPLSSLPPPPTPQTPSSASYSRPTKLSNVRELAEVDDERDHFVHERQPRRVSSSRGKPRPLTGAPSPSPKRPSSRSSRRGQAGSVRSTPPQAWVSQGHNNSPELQASVLPPPPPPAPSSLALAMTPENLKPLLENAKEVHSRCNECISELRSLLQARRMAD</sequence>
<protein>
    <submittedName>
        <fullName evidence="2">Uncharacterized protein</fullName>
    </submittedName>
</protein>
<evidence type="ECO:0000313" key="3">
    <source>
        <dbReference type="Proteomes" id="UP001212997"/>
    </source>
</evidence>
<dbReference type="EMBL" id="JANAWD010000134">
    <property type="protein sequence ID" value="KAJ3486042.1"/>
    <property type="molecule type" value="Genomic_DNA"/>
</dbReference>
<feature type="region of interest" description="Disordered" evidence="1">
    <location>
        <begin position="700"/>
        <end position="745"/>
    </location>
</feature>
<feature type="compositionally biased region" description="Polar residues" evidence="1">
    <location>
        <begin position="811"/>
        <end position="827"/>
    </location>
</feature>
<feature type="compositionally biased region" description="Low complexity" evidence="1">
    <location>
        <begin position="700"/>
        <end position="712"/>
    </location>
</feature>
<feature type="compositionally biased region" description="Basic and acidic residues" evidence="1">
    <location>
        <begin position="288"/>
        <end position="302"/>
    </location>
</feature>
<feature type="compositionally biased region" description="Polar residues" evidence="1">
    <location>
        <begin position="1153"/>
        <end position="1162"/>
    </location>
</feature>
<feature type="compositionally biased region" description="Pro residues" evidence="1">
    <location>
        <begin position="663"/>
        <end position="672"/>
    </location>
</feature>
<feature type="compositionally biased region" description="Polar residues" evidence="1">
    <location>
        <begin position="1077"/>
        <end position="1113"/>
    </location>
</feature>
<name>A0AAD5YFL9_9APHY</name>
<feature type="region of interest" description="Disordered" evidence="1">
    <location>
        <begin position="811"/>
        <end position="839"/>
    </location>
</feature>
<feature type="compositionally biased region" description="Basic and acidic residues" evidence="1">
    <location>
        <begin position="106"/>
        <end position="120"/>
    </location>
</feature>
<feature type="compositionally biased region" description="Pro residues" evidence="1">
    <location>
        <begin position="199"/>
        <end position="209"/>
    </location>
</feature>
<gene>
    <name evidence="2" type="ORF">NLI96_g4531</name>
</gene>
<keyword evidence="3" id="KW-1185">Reference proteome</keyword>
<feature type="region of interest" description="Disordered" evidence="1">
    <location>
        <begin position="256"/>
        <end position="679"/>
    </location>
</feature>
<feature type="compositionally biased region" description="Polar residues" evidence="1">
    <location>
        <begin position="987"/>
        <end position="998"/>
    </location>
</feature>
<feature type="compositionally biased region" description="Low complexity" evidence="1">
    <location>
        <begin position="1252"/>
        <end position="1263"/>
    </location>
</feature>
<feature type="compositionally biased region" description="Low complexity" evidence="1">
    <location>
        <begin position="525"/>
        <end position="544"/>
    </location>
</feature>
<feature type="region of interest" description="Disordered" evidence="1">
    <location>
        <begin position="1034"/>
        <end position="1186"/>
    </location>
</feature>
<feature type="compositionally biased region" description="Basic and acidic residues" evidence="1">
    <location>
        <begin position="547"/>
        <end position="576"/>
    </location>
</feature>
<feature type="compositionally biased region" description="Pro residues" evidence="1">
    <location>
        <begin position="303"/>
        <end position="313"/>
    </location>
</feature>
<feature type="compositionally biased region" description="Basic and acidic residues" evidence="1">
    <location>
        <begin position="1303"/>
        <end position="1313"/>
    </location>
</feature>
<dbReference type="Proteomes" id="UP001212997">
    <property type="component" value="Unassembled WGS sequence"/>
</dbReference>
<feature type="compositionally biased region" description="Basic and acidic residues" evidence="1">
    <location>
        <begin position="627"/>
        <end position="636"/>
    </location>
</feature>
<feature type="compositionally biased region" description="Polar residues" evidence="1">
    <location>
        <begin position="1349"/>
        <end position="1369"/>
    </location>
</feature>
<feature type="region of interest" description="Disordered" evidence="1">
    <location>
        <begin position="987"/>
        <end position="1021"/>
    </location>
</feature>
<reference evidence="2" key="1">
    <citation type="submission" date="2022-07" db="EMBL/GenBank/DDBJ databases">
        <title>Genome Sequence of Physisporinus lineatus.</title>
        <authorList>
            <person name="Buettner E."/>
        </authorList>
    </citation>
    <scope>NUCLEOTIDE SEQUENCE</scope>
    <source>
        <strain evidence="2">VT162</strain>
    </source>
</reference>
<feature type="compositionally biased region" description="Polar residues" evidence="1">
    <location>
        <begin position="721"/>
        <end position="731"/>
    </location>
</feature>
<organism evidence="2 3">
    <name type="scientific">Meripilus lineatus</name>
    <dbReference type="NCBI Taxonomy" id="2056292"/>
    <lineage>
        <taxon>Eukaryota</taxon>
        <taxon>Fungi</taxon>
        <taxon>Dikarya</taxon>
        <taxon>Basidiomycota</taxon>
        <taxon>Agaricomycotina</taxon>
        <taxon>Agaricomycetes</taxon>
        <taxon>Polyporales</taxon>
        <taxon>Meripilaceae</taxon>
        <taxon>Meripilus</taxon>
    </lineage>
</organism>
<evidence type="ECO:0000313" key="2">
    <source>
        <dbReference type="EMBL" id="KAJ3486042.1"/>
    </source>
</evidence>
<feature type="compositionally biased region" description="Basic and acidic residues" evidence="1">
    <location>
        <begin position="170"/>
        <end position="179"/>
    </location>
</feature>